<dbReference type="GO" id="GO:0016491">
    <property type="term" value="F:oxidoreductase activity"/>
    <property type="evidence" value="ECO:0007669"/>
    <property type="project" value="UniProtKB-KW"/>
</dbReference>
<dbReference type="InterPro" id="IPR039650">
    <property type="entry name" value="HdrA-like"/>
</dbReference>
<keyword evidence="2" id="KW-0479">Metal-binding</keyword>
<keyword evidence="4" id="KW-0408">Iron</keyword>
<dbReference type="InterPro" id="IPR036188">
    <property type="entry name" value="FAD/NAD-bd_sf"/>
</dbReference>
<name>A0A0F9GER3_9ZZZZ</name>
<evidence type="ECO:0000256" key="5">
    <source>
        <dbReference type="ARBA" id="ARBA00023014"/>
    </source>
</evidence>
<keyword evidence="3" id="KW-0560">Oxidoreductase</keyword>
<dbReference type="GO" id="GO:0046872">
    <property type="term" value="F:metal ion binding"/>
    <property type="evidence" value="ECO:0007669"/>
    <property type="project" value="UniProtKB-KW"/>
</dbReference>
<dbReference type="GO" id="GO:0051539">
    <property type="term" value="F:4 iron, 4 sulfur cluster binding"/>
    <property type="evidence" value="ECO:0007669"/>
    <property type="project" value="UniProtKB-KW"/>
</dbReference>
<comment type="caution">
    <text evidence="7">The sequence shown here is derived from an EMBL/GenBank/DDBJ whole genome shotgun (WGS) entry which is preliminary data.</text>
</comment>
<dbReference type="Gene3D" id="3.50.50.60">
    <property type="entry name" value="FAD/NAD(P)-binding domain"/>
    <property type="match status" value="1"/>
</dbReference>
<sequence>MTRTCNHHADVCVIGGGMAGLTAALAAARHGANVILMHDRPVLGGNASSECRVHICGADRHNNVPNARETGILEELRLANLRCNRQRSFSVWDTVLYDAARREERLTGLLNCSACEAEMDGRRIGSVTGWQTTTQIRHRVSARVFIDASGDAVLAPLKEHEQIVDGEIRRYRQEQNRKAQEQQRKAEERYDRKVEKVV</sequence>
<evidence type="ECO:0000256" key="6">
    <source>
        <dbReference type="SAM" id="MobiDB-lite"/>
    </source>
</evidence>
<dbReference type="SUPFAM" id="SSF51905">
    <property type="entry name" value="FAD/NAD(P)-binding domain"/>
    <property type="match status" value="1"/>
</dbReference>
<accession>A0A0F9GER3</accession>
<gene>
    <name evidence="7" type="ORF">LCGC14_2192840</name>
</gene>
<dbReference type="PANTHER" id="PTHR43498">
    <property type="entry name" value="FERREDOXIN:COB-COM HETERODISULFIDE REDUCTASE SUBUNIT A"/>
    <property type="match status" value="1"/>
</dbReference>
<evidence type="ECO:0000256" key="4">
    <source>
        <dbReference type="ARBA" id="ARBA00023004"/>
    </source>
</evidence>
<dbReference type="EMBL" id="LAZR01028744">
    <property type="protein sequence ID" value="KKL61682.1"/>
    <property type="molecule type" value="Genomic_DNA"/>
</dbReference>
<proteinExistence type="predicted"/>
<dbReference type="PANTHER" id="PTHR43498:SF1">
    <property type="entry name" value="COB--COM HETERODISULFIDE REDUCTASE IRON-SULFUR SUBUNIT A"/>
    <property type="match status" value="1"/>
</dbReference>
<evidence type="ECO:0000256" key="3">
    <source>
        <dbReference type="ARBA" id="ARBA00023002"/>
    </source>
</evidence>
<dbReference type="Pfam" id="PF12831">
    <property type="entry name" value="FAD_oxidored"/>
    <property type="match status" value="1"/>
</dbReference>
<reference evidence="7" key="1">
    <citation type="journal article" date="2015" name="Nature">
        <title>Complex archaea that bridge the gap between prokaryotes and eukaryotes.</title>
        <authorList>
            <person name="Spang A."/>
            <person name="Saw J.H."/>
            <person name="Jorgensen S.L."/>
            <person name="Zaremba-Niedzwiedzka K."/>
            <person name="Martijn J."/>
            <person name="Lind A.E."/>
            <person name="van Eijk R."/>
            <person name="Schleper C."/>
            <person name="Guy L."/>
            <person name="Ettema T.J."/>
        </authorList>
    </citation>
    <scope>NUCLEOTIDE SEQUENCE</scope>
</reference>
<feature type="non-terminal residue" evidence="7">
    <location>
        <position position="198"/>
    </location>
</feature>
<keyword evidence="5" id="KW-0411">Iron-sulfur</keyword>
<keyword evidence="1" id="KW-0004">4Fe-4S</keyword>
<evidence type="ECO:0008006" key="8">
    <source>
        <dbReference type="Google" id="ProtNLM"/>
    </source>
</evidence>
<feature type="region of interest" description="Disordered" evidence="6">
    <location>
        <begin position="174"/>
        <end position="198"/>
    </location>
</feature>
<evidence type="ECO:0000256" key="2">
    <source>
        <dbReference type="ARBA" id="ARBA00022723"/>
    </source>
</evidence>
<protein>
    <recommendedName>
        <fullName evidence="8">FAD-dependent oxidoreductase 2 FAD binding domain-containing protein</fullName>
    </recommendedName>
</protein>
<evidence type="ECO:0000313" key="7">
    <source>
        <dbReference type="EMBL" id="KKL61682.1"/>
    </source>
</evidence>
<organism evidence="7">
    <name type="scientific">marine sediment metagenome</name>
    <dbReference type="NCBI Taxonomy" id="412755"/>
    <lineage>
        <taxon>unclassified sequences</taxon>
        <taxon>metagenomes</taxon>
        <taxon>ecological metagenomes</taxon>
    </lineage>
</organism>
<evidence type="ECO:0000256" key="1">
    <source>
        <dbReference type="ARBA" id="ARBA00022485"/>
    </source>
</evidence>
<dbReference type="AlphaFoldDB" id="A0A0F9GER3"/>